<dbReference type="InterPro" id="IPR036388">
    <property type="entry name" value="WH-like_DNA-bd_sf"/>
</dbReference>
<dbReference type="GO" id="GO:0032993">
    <property type="term" value="C:protein-DNA complex"/>
    <property type="evidence" value="ECO:0007669"/>
    <property type="project" value="TreeGrafter"/>
</dbReference>
<dbReference type="Proteomes" id="UP000031202">
    <property type="component" value="Unassembled WGS sequence"/>
</dbReference>
<name>A0A0B4D0Q4_9MICO</name>
<feature type="domain" description="HTH lysR-type" evidence="5">
    <location>
        <begin position="1"/>
        <end position="58"/>
    </location>
</feature>
<dbReference type="GO" id="GO:0003677">
    <property type="term" value="F:DNA binding"/>
    <property type="evidence" value="ECO:0007669"/>
    <property type="project" value="UniProtKB-KW"/>
</dbReference>
<gene>
    <name evidence="6" type="ORF">RM52_07295</name>
</gene>
<dbReference type="PROSITE" id="PS50931">
    <property type="entry name" value="HTH_LYSR"/>
    <property type="match status" value="1"/>
</dbReference>
<evidence type="ECO:0000256" key="2">
    <source>
        <dbReference type="ARBA" id="ARBA00023015"/>
    </source>
</evidence>
<evidence type="ECO:0000256" key="1">
    <source>
        <dbReference type="ARBA" id="ARBA00009437"/>
    </source>
</evidence>
<evidence type="ECO:0000259" key="5">
    <source>
        <dbReference type="PROSITE" id="PS50931"/>
    </source>
</evidence>
<evidence type="ECO:0000313" key="6">
    <source>
        <dbReference type="EMBL" id="KIC57890.1"/>
    </source>
</evidence>
<reference evidence="6 7" key="1">
    <citation type="submission" date="2014-12" db="EMBL/GenBank/DDBJ databases">
        <title>Genome sequencing of Microbacterium hominis TPW29.</title>
        <authorList>
            <person name="Tan P.W."/>
            <person name="Chan K.-G."/>
        </authorList>
    </citation>
    <scope>NUCLEOTIDE SEQUENCE [LARGE SCALE GENOMIC DNA]</scope>
    <source>
        <strain evidence="6 7">TPW29</strain>
    </source>
</reference>
<evidence type="ECO:0000256" key="3">
    <source>
        <dbReference type="ARBA" id="ARBA00023125"/>
    </source>
</evidence>
<protein>
    <submittedName>
        <fullName evidence="6">LysR family transcriptional regulator</fullName>
    </submittedName>
</protein>
<dbReference type="Pfam" id="PF03466">
    <property type="entry name" value="LysR_substrate"/>
    <property type="match status" value="1"/>
</dbReference>
<keyword evidence="4" id="KW-0804">Transcription</keyword>
<dbReference type="Pfam" id="PF00126">
    <property type="entry name" value="HTH_1"/>
    <property type="match status" value="1"/>
</dbReference>
<dbReference type="SUPFAM" id="SSF53850">
    <property type="entry name" value="Periplasmic binding protein-like II"/>
    <property type="match status" value="1"/>
</dbReference>
<dbReference type="InterPro" id="IPR005119">
    <property type="entry name" value="LysR_subst-bd"/>
</dbReference>
<dbReference type="AlphaFoldDB" id="A0A0B4D0Q4"/>
<sequence length="292" mass="31758">MDEQTLRIFLSLVETQNTRDTAAELRINQSNVSRALARLEDEVGMALFSRHGKRLELNANGLAFRADAAGVLDAVESARRHAELIADEGRLLRVGFLHSVARWMVPDVIQRFRALRPDVRVSLRQGFARDLYGWLALDTIDVALSTAPLATSATPDDIGWLALAEEPLCIAVPTGHPLATASGPVDVRALAGRDFIGFSRIAELRTAVTGILDEADVTVNVTFESSEIDTMRSLVAGGLGVSILPRTPGRDDPGVVYLPLEPQRVRAIGIAWSTTAQGSRYAKELVTALRER</sequence>
<comment type="similarity">
    <text evidence="1">Belongs to the LysR transcriptional regulatory family.</text>
</comment>
<keyword evidence="3" id="KW-0238">DNA-binding</keyword>
<evidence type="ECO:0000256" key="4">
    <source>
        <dbReference type="ARBA" id="ARBA00023163"/>
    </source>
</evidence>
<dbReference type="GO" id="GO:0003700">
    <property type="term" value="F:DNA-binding transcription factor activity"/>
    <property type="evidence" value="ECO:0007669"/>
    <property type="project" value="InterPro"/>
</dbReference>
<dbReference type="Gene3D" id="3.40.190.10">
    <property type="entry name" value="Periplasmic binding protein-like II"/>
    <property type="match status" value="2"/>
</dbReference>
<dbReference type="PANTHER" id="PTHR30346">
    <property type="entry name" value="TRANSCRIPTIONAL DUAL REGULATOR HCAR-RELATED"/>
    <property type="match status" value="1"/>
</dbReference>
<accession>A0A0B4D0Q4</accession>
<keyword evidence="2" id="KW-0805">Transcription regulation</keyword>
<organism evidence="6 7">
    <name type="scientific">Microbacterium hominis</name>
    <dbReference type="NCBI Taxonomy" id="162426"/>
    <lineage>
        <taxon>Bacteria</taxon>
        <taxon>Bacillati</taxon>
        <taxon>Actinomycetota</taxon>
        <taxon>Actinomycetes</taxon>
        <taxon>Micrococcales</taxon>
        <taxon>Microbacteriaceae</taxon>
        <taxon>Microbacterium</taxon>
    </lineage>
</organism>
<dbReference type="EMBL" id="JWSZ01000010">
    <property type="protein sequence ID" value="KIC57890.1"/>
    <property type="molecule type" value="Genomic_DNA"/>
</dbReference>
<dbReference type="InterPro" id="IPR000847">
    <property type="entry name" value="LysR_HTH_N"/>
</dbReference>
<dbReference type="SUPFAM" id="SSF46785">
    <property type="entry name" value="Winged helix' DNA-binding domain"/>
    <property type="match status" value="1"/>
</dbReference>
<dbReference type="InterPro" id="IPR036390">
    <property type="entry name" value="WH_DNA-bd_sf"/>
</dbReference>
<proteinExistence type="inferred from homology"/>
<dbReference type="RefSeq" id="WP_039415034.1">
    <property type="nucleotide sequence ID" value="NZ_JWSZ01000010.1"/>
</dbReference>
<dbReference type="Gene3D" id="1.10.10.10">
    <property type="entry name" value="Winged helix-like DNA-binding domain superfamily/Winged helix DNA-binding domain"/>
    <property type="match status" value="1"/>
</dbReference>
<evidence type="ECO:0000313" key="7">
    <source>
        <dbReference type="Proteomes" id="UP000031202"/>
    </source>
</evidence>
<dbReference type="PANTHER" id="PTHR30346:SF28">
    <property type="entry name" value="HTH-TYPE TRANSCRIPTIONAL REGULATOR CYNR"/>
    <property type="match status" value="1"/>
</dbReference>
<comment type="caution">
    <text evidence="6">The sequence shown here is derived from an EMBL/GenBank/DDBJ whole genome shotgun (WGS) entry which is preliminary data.</text>
</comment>